<dbReference type="AlphaFoldDB" id="A0A0W0FM78"/>
<organism evidence="2 3">
    <name type="scientific">Moniliophthora roreri</name>
    <name type="common">Frosty pod rot fungus</name>
    <name type="synonym">Monilia roreri</name>
    <dbReference type="NCBI Taxonomy" id="221103"/>
    <lineage>
        <taxon>Eukaryota</taxon>
        <taxon>Fungi</taxon>
        <taxon>Dikarya</taxon>
        <taxon>Basidiomycota</taxon>
        <taxon>Agaricomycotina</taxon>
        <taxon>Agaricomycetes</taxon>
        <taxon>Agaricomycetidae</taxon>
        <taxon>Agaricales</taxon>
        <taxon>Marasmiineae</taxon>
        <taxon>Marasmiaceae</taxon>
        <taxon>Moniliophthora</taxon>
    </lineage>
</organism>
<dbReference type="InterPro" id="IPR053710">
    <property type="entry name" value="Arylamine_NAT_domain_sf"/>
</dbReference>
<dbReference type="eggNOG" id="ENOG502RD0D">
    <property type="taxonomic scope" value="Eukaryota"/>
</dbReference>
<dbReference type="InterPro" id="IPR038765">
    <property type="entry name" value="Papain-like_cys_pep_sf"/>
</dbReference>
<accession>A0A0W0FM78</accession>
<evidence type="ECO:0000313" key="3">
    <source>
        <dbReference type="Proteomes" id="UP000054988"/>
    </source>
</evidence>
<dbReference type="EMBL" id="LATX01001850">
    <property type="protein sequence ID" value="KTB37377.1"/>
    <property type="molecule type" value="Genomic_DNA"/>
</dbReference>
<evidence type="ECO:0000256" key="1">
    <source>
        <dbReference type="ARBA" id="ARBA00006547"/>
    </source>
</evidence>
<dbReference type="PANTHER" id="PTHR11786:SF0">
    <property type="entry name" value="ARYLAMINE N-ACETYLTRANSFERASE 4-RELATED"/>
    <property type="match status" value="1"/>
</dbReference>
<dbReference type="Proteomes" id="UP000054988">
    <property type="component" value="Unassembled WGS sequence"/>
</dbReference>
<sequence>MTMGTLANGQLIKQMPSPFTELQIIEWLSFIGYPTAMASIKNFEANWENLVSLMRLHLVAIPFENTEMHYSPDRKVVIDPQGLFHRIIKQKNGSYCFGKTGLFLHMLRGLGYRIYAAQGRSNINRDDPPSAPAFTPTTHIVLFVQPMHGSNKTYMIDVGYGGSGPVRPILLRDGEVVEGATPTEKHRLTKSAMPGSCSDAWVWQLECFHEKAGQKDGQWKLFYVFDEIERYQVDIDCSSHYVSTFDSGTMHAGTVIALKHFWLDESENIEHRHIGALVLFGEKLKHNMGARSVLIKEVNTEKERVEVLKEYFGLNVEVTWAENIKGRKAALS</sequence>
<proteinExistence type="inferred from homology"/>
<gene>
    <name evidence="2" type="ORF">WG66_10065</name>
</gene>
<reference evidence="2 3" key="1">
    <citation type="submission" date="2015-12" db="EMBL/GenBank/DDBJ databases">
        <title>Draft genome sequence of Moniliophthora roreri, the causal agent of frosty pod rot of cacao.</title>
        <authorList>
            <person name="Aime M.C."/>
            <person name="Diaz-Valderrama J.R."/>
            <person name="Kijpornyongpan T."/>
            <person name="Phillips-Mora W."/>
        </authorList>
    </citation>
    <scope>NUCLEOTIDE SEQUENCE [LARGE SCALE GENOMIC DNA]</scope>
    <source>
        <strain evidence="2 3">MCA 2952</strain>
    </source>
</reference>
<comment type="similarity">
    <text evidence="1">Belongs to the arylamine N-acetyltransferase family.</text>
</comment>
<dbReference type="GO" id="GO:0016407">
    <property type="term" value="F:acetyltransferase activity"/>
    <property type="evidence" value="ECO:0007669"/>
    <property type="project" value="InterPro"/>
</dbReference>
<protein>
    <submittedName>
        <fullName evidence="2">Uncharacterized protein</fullName>
    </submittedName>
</protein>
<name>A0A0W0FM78_MONRR</name>
<comment type="caution">
    <text evidence="2">The sequence shown here is derived from an EMBL/GenBank/DDBJ whole genome shotgun (WGS) entry which is preliminary data.</text>
</comment>
<evidence type="ECO:0000313" key="2">
    <source>
        <dbReference type="EMBL" id="KTB37377.1"/>
    </source>
</evidence>
<dbReference type="SUPFAM" id="SSF54001">
    <property type="entry name" value="Cysteine proteinases"/>
    <property type="match status" value="1"/>
</dbReference>
<dbReference type="Pfam" id="PF00797">
    <property type="entry name" value="Acetyltransf_2"/>
    <property type="match status" value="1"/>
</dbReference>
<dbReference type="PANTHER" id="PTHR11786">
    <property type="entry name" value="N-HYDROXYARYLAMINE O-ACETYLTRANSFERASE"/>
    <property type="match status" value="1"/>
</dbReference>
<dbReference type="InterPro" id="IPR001447">
    <property type="entry name" value="Arylamine_N-AcTrfase"/>
</dbReference>
<dbReference type="Gene3D" id="3.30.2140.20">
    <property type="match status" value="1"/>
</dbReference>